<keyword evidence="3" id="KW-1185">Reference proteome</keyword>
<accession>A0AAV4A361</accession>
<protein>
    <recommendedName>
        <fullName evidence="4">ATP phosphoribosyltransferase</fullName>
    </recommendedName>
</protein>
<keyword evidence="1" id="KW-0812">Transmembrane</keyword>
<gene>
    <name evidence="2" type="ORF">PoB_002713400</name>
</gene>
<reference evidence="2 3" key="1">
    <citation type="journal article" date="2021" name="Elife">
        <title>Chloroplast acquisition without the gene transfer in kleptoplastic sea slugs, Plakobranchus ocellatus.</title>
        <authorList>
            <person name="Maeda T."/>
            <person name="Takahashi S."/>
            <person name="Yoshida T."/>
            <person name="Shimamura S."/>
            <person name="Takaki Y."/>
            <person name="Nagai Y."/>
            <person name="Toyoda A."/>
            <person name="Suzuki Y."/>
            <person name="Arimoto A."/>
            <person name="Ishii H."/>
            <person name="Satoh N."/>
            <person name="Nishiyama T."/>
            <person name="Hasebe M."/>
            <person name="Maruyama T."/>
            <person name="Minagawa J."/>
            <person name="Obokata J."/>
            <person name="Shigenobu S."/>
        </authorList>
    </citation>
    <scope>NUCLEOTIDE SEQUENCE [LARGE SCALE GENOMIC DNA]</scope>
</reference>
<dbReference type="AlphaFoldDB" id="A0AAV4A361"/>
<dbReference type="EMBL" id="BLXT01003136">
    <property type="protein sequence ID" value="GFO00629.1"/>
    <property type="molecule type" value="Genomic_DNA"/>
</dbReference>
<proteinExistence type="predicted"/>
<feature type="transmembrane region" description="Helical" evidence="1">
    <location>
        <begin position="88"/>
        <end position="110"/>
    </location>
</feature>
<evidence type="ECO:0000256" key="1">
    <source>
        <dbReference type="SAM" id="Phobius"/>
    </source>
</evidence>
<sequence>MTNCAALRDPEKTRSLGLPILKGEIGGRELDVMRDIGYEGVVVSKQLVEASQLTGECCLLQRIDNTAPRRHPQDSYLNRLARQLRFDFFKFVFVTSVKAALVLAIVRAGLVTEGEGHVTSVIAGGGDGPALHNAIPYSVVILAAIHSPSSCAWNKHLFVRFYLIVRCTLV</sequence>
<organism evidence="2 3">
    <name type="scientific">Plakobranchus ocellatus</name>
    <dbReference type="NCBI Taxonomy" id="259542"/>
    <lineage>
        <taxon>Eukaryota</taxon>
        <taxon>Metazoa</taxon>
        <taxon>Spiralia</taxon>
        <taxon>Lophotrochozoa</taxon>
        <taxon>Mollusca</taxon>
        <taxon>Gastropoda</taxon>
        <taxon>Heterobranchia</taxon>
        <taxon>Euthyneura</taxon>
        <taxon>Panpulmonata</taxon>
        <taxon>Sacoglossa</taxon>
        <taxon>Placobranchoidea</taxon>
        <taxon>Plakobranchidae</taxon>
        <taxon>Plakobranchus</taxon>
    </lineage>
</organism>
<keyword evidence="1" id="KW-0472">Membrane</keyword>
<evidence type="ECO:0000313" key="3">
    <source>
        <dbReference type="Proteomes" id="UP000735302"/>
    </source>
</evidence>
<evidence type="ECO:0000313" key="2">
    <source>
        <dbReference type="EMBL" id="GFO00629.1"/>
    </source>
</evidence>
<dbReference type="Proteomes" id="UP000735302">
    <property type="component" value="Unassembled WGS sequence"/>
</dbReference>
<name>A0AAV4A361_9GAST</name>
<comment type="caution">
    <text evidence="2">The sequence shown here is derived from an EMBL/GenBank/DDBJ whole genome shotgun (WGS) entry which is preliminary data.</text>
</comment>
<evidence type="ECO:0008006" key="4">
    <source>
        <dbReference type="Google" id="ProtNLM"/>
    </source>
</evidence>
<keyword evidence="1" id="KW-1133">Transmembrane helix</keyword>